<evidence type="ECO:0000256" key="2">
    <source>
        <dbReference type="SAM" id="MobiDB-lite"/>
    </source>
</evidence>
<accession>A0A930G0P7</accession>
<reference evidence="4" key="1">
    <citation type="submission" date="2020-04" db="EMBL/GenBank/DDBJ databases">
        <title>Deep metagenomics examines the oral microbiome during advanced dental caries in children, revealing novel taxa and co-occurrences with host molecules.</title>
        <authorList>
            <person name="Baker J.L."/>
            <person name="Morton J.T."/>
            <person name="Dinis M."/>
            <person name="Alvarez R."/>
            <person name="Tran N.C."/>
            <person name="Knight R."/>
            <person name="Edlund A."/>
        </authorList>
    </citation>
    <scope>NUCLEOTIDE SEQUENCE</scope>
    <source>
        <strain evidence="4">JCVI_32_bin.24</strain>
    </source>
</reference>
<dbReference type="Proteomes" id="UP000718593">
    <property type="component" value="Unassembled WGS sequence"/>
</dbReference>
<sequence length="416" mass="43146">MSLLMDALKRAETAKQEAARAQFGIAPGTGPEAALSLEPLPGETGSPASNPLPDLANYIDAVDADLASNALPKTPPPAASHAPGAASPAPANEQSNRQAVRNAFAAKQAPTANSPSRLPLWLALGTLGLAGVGIGGYVWYQLNAMNRGSLAITPAGAPNVAPPAPPPAAPLLAPSVTPPQAGGAAPTPRDAAPALFAPRREAVAAPTTADPGANPIPIRLTRSQPTVDPALARGHASLQRGEIELARREFEQTLRRDPNNTDALLALAGIAQQQGRLTDAETLRQRALVANPADPAAQAAALSGSAADADPQGSESRLKSLLSATPESAPLNFALGNLYARQNRWPEAQQVYFNAVAAEGDNPDYLFNLAVSLDHLRQPRLAGQHYRLALEAAGRRPAAFDRAGVEKRLAELEPPR</sequence>
<dbReference type="Pfam" id="PF14559">
    <property type="entry name" value="TPR_19"/>
    <property type="match status" value="1"/>
</dbReference>
<name>A0A930G0P7_9RHOO</name>
<keyword evidence="3" id="KW-0472">Membrane</keyword>
<keyword evidence="3" id="KW-1133">Transmembrane helix</keyword>
<feature type="repeat" description="TPR" evidence="1">
    <location>
        <begin position="227"/>
        <end position="260"/>
    </location>
</feature>
<gene>
    <name evidence="4" type="ORF">HXL68_14000</name>
</gene>
<evidence type="ECO:0000256" key="3">
    <source>
        <dbReference type="SAM" id="Phobius"/>
    </source>
</evidence>
<evidence type="ECO:0000256" key="1">
    <source>
        <dbReference type="PROSITE-ProRule" id="PRU00339"/>
    </source>
</evidence>
<proteinExistence type="predicted"/>
<dbReference type="SMART" id="SM00028">
    <property type="entry name" value="TPR"/>
    <property type="match status" value="4"/>
</dbReference>
<feature type="region of interest" description="Disordered" evidence="2">
    <location>
        <begin position="68"/>
        <end position="96"/>
    </location>
</feature>
<dbReference type="AlphaFoldDB" id="A0A930G0P7"/>
<feature type="transmembrane region" description="Helical" evidence="3">
    <location>
        <begin position="120"/>
        <end position="140"/>
    </location>
</feature>
<organism evidence="4 5">
    <name type="scientific">Dechloromonas agitata</name>
    <dbReference type="NCBI Taxonomy" id="73030"/>
    <lineage>
        <taxon>Bacteria</taxon>
        <taxon>Pseudomonadati</taxon>
        <taxon>Pseudomonadota</taxon>
        <taxon>Betaproteobacteria</taxon>
        <taxon>Rhodocyclales</taxon>
        <taxon>Azonexaceae</taxon>
        <taxon>Dechloromonas</taxon>
    </lineage>
</organism>
<dbReference type="EMBL" id="JABZMI010000361">
    <property type="protein sequence ID" value="MBF1166140.1"/>
    <property type="molecule type" value="Genomic_DNA"/>
</dbReference>
<dbReference type="Pfam" id="PF13432">
    <property type="entry name" value="TPR_16"/>
    <property type="match status" value="1"/>
</dbReference>
<dbReference type="SUPFAM" id="SSF48452">
    <property type="entry name" value="TPR-like"/>
    <property type="match status" value="1"/>
</dbReference>
<feature type="region of interest" description="Disordered" evidence="2">
    <location>
        <begin position="159"/>
        <end position="191"/>
    </location>
</feature>
<keyword evidence="3" id="KW-0812">Transmembrane</keyword>
<dbReference type="InterPro" id="IPR019734">
    <property type="entry name" value="TPR_rpt"/>
</dbReference>
<dbReference type="Gene3D" id="1.25.40.10">
    <property type="entry name" value="Tetratricopeptide repeat domain"/>
    <property type="match status" value="2"/>
</dbReference>
<dbReference type="InterPro" id="IPR011990">
    <property type="entry name" value="TPR-like_helical_dom_sf"/>
</dbReference>
<evidence type="ECO:0000313" key="5">
    <source>
        <dbReference type="Proteomes" id="UP000718593"/>
    </source>
</evidence>
<comment type="caution">
    <text evidence="4">The sequence shown here is derived from an EMBL/GenBank/DDBJ whole genome shotgun (WGS) entry which is preliminary data.</text>
</comment>
<protein>
    <submittedName>
        <fullName evidence="4">Tetratricopeptide repeat protein</fullName>
    </submittedName>
</protein>
<feature type="compositionally biased region" description="Basic and acidic residues" evidence="2">
    <location>
        <begin position="7"/>
        <end position="18"/>
    </location>
</feature>
<evidence type="ECO:0000313" key="4">
    <source>
        <dbReference type="EMBL" id="MBF1166140.1"/>
    </source>
</evidence>
<feature type="compositionally biased region" description="Low complexity" evidence="2">
    <location>
        <begin position="79"/>
        <end position="91"/>
    </location>
</feature>
<dbReference type="PROSITE" id="PS50005">
    <property type="entry name" value="TPR"/>
    <property type="match status" value="1"/>
</dbReference>
<feature type="compositionally biased region" description="Low complexity" evidence="2">
    <location>
        <begin position="170"/>
        <end position="188"/>
    </location>
</feature>
<keyword evidence="1" id="KW-0802">TPR repeat</keyword>
<feature type="region of interest" description="Disordered" evidence="2">
    <location>
        <begin position="1"/>
        <end position="53"/>
    </location>
</feature>
<feature type="compositionally biased region" description="Pro residues" evidence="2">
    <location>
        <begin position="160"/>
        <end position="169"/>
    </location>
</feature>